<protein>
    <submittedName>
        <fullName evidence="2">Uncharacterized protein</fullName>
    </submittedName>
</protein>
<keyword evidence="3" id="KW-1185">Reference proteome</keyword>
<sequence length="65" mass="7316">MHQPPSRHSDFNPLEFGPCACPRPDCRLKKKAPVDGLGLPARRRTGQRATESDSCEIEKYPPLAW</sequence>
<dbReference type="AlphaFoldDB" id="B5GQQ7"/>
<reference evidence="2 3" key="1">
    <citation type="journal article" date="2010" name="Genome Biol. Evol.">
        <title>The sequence of a 1.8-mb bacterial linear plasmid reveals a rich evolutionary reservoir of secondary metabolic pathways.</title>
        <authorList>
            <person name="Medema M.H."/>
            <person name="Trefzer A."/>
            <person name="Kovalchuk A."/>
            <person name="van den Berg M."/>
            <person name="Mueller U."/>
            <person name="Heijne W."/>
            <person name="Wu L."/>
            <person name="Alam M.T."/>
            <person name="Ronning C.M."/>
            <person name="Nierman W.C."/>
            <person name="Bovenberg R.A.L."/>
            <person name="Breitling R."/>
            <person name="Takano E."/>
        </authorList>
    </citation>
    <scope>NUCLEOTIDE SEQUENCE [LARGE SCALE GENOMIC DNA]</scope>
    <source>
        <strain evidence="3">ATCC 27064 / DSM 738 / JCM 4710 / NBRC 13307 / NCIMB 12785 / NRRL 3585 / VKM Ac-602</strain>
    </source>
</reference>
<accession>B5GQQ7</accession>
<dbReference type="Proteomes" id="UP000002357">
    <property type="component" value="Chromosome"/>
</dbReference>
<dbReference type="GeneID" id="93734756"/>
<feature type="region of interest" description="Disordered" evidence="1">
    <location>
        <begin position="32"/>
        <end position="65"/>
    </location>
</feature>
<dbReference type="RefSeq" id="WP_003954120.1">
    <property type="nucleotide sequence ID" value="NZ_CM000913.1"/>
</dbReference>
<evidence type="ECO:0000313" key="3">
    <source>
        <dbReference type="Proteomes" id="UP000002357"/>
    </source>
</evidence>
<evidence type="ECO:0000256" key="1">
    <source>
        <dbReference type="SAM" id="MobiDB-lite"/>
    </source>
</evidence>
<evidence type="ECO:0000313" key="2">
    <source>
        <dbReference type="EMBL" id="EFG06659.1"/>
    </source>
</evidence>
<organism evidence="2 3">
    <name type="scientific">Streptomyces clavuligerus</name>
    <dbReference type="NCBI Taxonomy" id="1901"/>
    <lineage>
        <taxon>Bacteria</taxon>
        <taxon>Bacillati</taxon>
        <taxon>Actinomycetota</taxon>
        <taxon>Actinomycetes</taxon>
        <taxon>Kitasatosporales</taxon>
        <taxon>Streptomycetaceae</taxon>
        <taxon>Streptomyces</taxon>
    </lineage>
</organism>
<dbReference type="EMBL" id="CM000913">
    <property type="protein sequence ID" value="EFG06659.1"/>
    <property type="molecule type" value="Genomic_DNA"/>
</dbReference>
<name>B5GQQ7_STRCL</name>
<gene>
    <name evidence="2" type="ORF">SCLAV_1584</name>
</gene>
<proteinExistence type="predicted"/>